<feature type="region of interest" description="Disordered" evidence="1">
    <location>
        <begin position="66"/>
        <end position="122"/>
    </location>
</feature>
<feature type="compositionally biased region" description="Basic and acidic residues" evidence="1">
    <location>
        <begin position="222"/>
        <end position="237"/>
    </location>
</feature>
<accession>A0A1R3L0Z8</accession>
<sequence length="237" mass="24989">MRSSREFGPVHHLQLAQLHGRGQHPAVRVGGAVGVQDQLEFVATVVVLMVRARFALAGDAQDAVGAGVEQPDGRVHQPVEEVQRHRRPQREQVGLADRPGLGRQLADHDVQVGDDEEGREEGDAVDHLGAADADGAEQGFEQFGEGRLADPAQAQGGQGDAELAGGEVGVELVVHLLEDAPAPAVLLGDGLHAGGAQLDHGELGGDEEAVEQHEEEGEEHEAEIGEQRRGETGGRVH</sequence>
<protein>
    <submittedName>
        <fullName evidence="2">Uncharacterized protein</fullName>
    </submittedName>
</protein>
<keyword evidence="3" id="KW-1185">Reference proteome</keyword>
<feature type="region of interest" description="Disordered" evidence="1">
    <location>
        <begin position="196"/>
        <end position="237"/>
    </location>
</feature>
<feature type="compositionally biased region" description="Basic and acidic residues" evidence="1">
    <location>
        <begin position="71"/>
        <end position="83"/>
    </location>
</feature>
<dbReference type="EMBL" id="AWUE01005408">
    <property type="protein sequence ID" value="OMP13004.1"/>
    <property type="molecule type" value="Genomic_DNA"/>
</dbReference>
<evidence type="ECO:0000313" key="3">
    <source>
        <dbReference type="Proteomes" id="UP000187203"/>
    </source>
</evidence>
<evidence type="ECO:0000256" key="1">
    <source>
        <dbReference type="SAM" id="MobiDB-lite"/>
    </source>
</evidence>
<reference evidence="3" key="1">
    <citation type="submission" date="2013-09" db="EMBL/GenBank/DDBJ databases">
        <title>Corchorus olitorius genome sequencing.</title>
        <authorList>
            <person name="Alam M."/>
            <person name="Haque M.S."/>
            <person name="Islam M.S."/>
            <person name="Emdad E.M."/>
            <person name="Islam M.M."/>
            <person name="Ahmed B."/>
            <person name="Halim A."/>
            <person name="Hossen Q.M.M."/>
            <person name="Hossain M.Z."/>
            <person name="Ahmed R."/>
            <person name="Khan M.M."/>
            <person name="Islam R."/>
            <person name="Rashid M.M."/>
            <person name="Khan S.A."/>
            <person name="Rahman M.S."/>
            <person name="Alam M."/>
            <person name="Yahiya A.S."/>
            <person name="Khan M.S."/>
            <person name="Azam M.S."/>
            <person name="Haque T."/>
            <person name="Lashkar M.Z.H."/>
            <person name="Akhand A.I."/>
            <person name="Morshed G."/>
            <person name="Roy S."/>
            <person name="Uddin K.S."/>
            <person name="Rabeya T."/>
            <person name="Hossain A.S."/>
            <person name="Chowdhury A."/>
            <person name="Snigdha A.R."/>
            <person name="Mortoza M.S."/>
            <person name="Matin S.A."/>
            <person name="Hoque S.M.E."/>
            <person name="Islam M.K."/>
            <person name="Roy D.K."/>
            <person name="Haider R."/>
            <person name="Moosa M.M."/>
            <person name="Elias S.M."/>
            <person name="Hasan A.M."/>
            <person name="Jahan S."/>
            <person name="Shafiuddin M."/>
            <person name="Mahmood N."/>
            <person name="Shommy N.S."/>
        </authorList>
    </citation>
    <scope>NUCLEOTIDE SEQUENCE [LARGE SCALE GENOMIC DNA]</scope>
    <source>
        <strain evidence="3">cv. O-4</strain>
    </source>
</reference>
<name>A0A1R3L0Z8_9ROSI</name>
<organism evidence="2 3">
    <name type="scientific">Corchorus olitorius</name>
    <dbReference type="NCBI Taxonomy" id="93759"/>
    <lineage>
        <taxon>Eukaryota</taxon>
        <taxon>Viridiplantae</taxon>
        <taxon>Streptophyta</taxon>
        <taxon>Embryophyta</taxon>
        <taxon>Tracheophyta</taxon>
        <taxon>Spermatophyta</taxon>
        <taxon>Magnoliopsida</taxon>
        <taxon>eudicotyledons</taxon>
        <taxon>Gunneridae</taxon>
        <taxon>Pentapetalae</taxon>
        <taxon>rosids</taxon>
        <taxon>malvids</taxon>
        <taxon>Malvales</taxon>
        <taxon>Malvaceae</taxon>
        <taxon>Grewioideae</taxon>
        <taxon>Apeibeae</taxon>
        <taxon>Corchorus</taxon>
    </lineage>
</organism>
<feature type="compositionally biased region" description="Acidic residues" evidence="1">
    <location>
        <begin position="204"/>
        <end position="221"/>
    </location>
</feature>
<comment type="caution">
    <text evidence="2">The sequence shown here is derived from an EMBL/GenBank/DDBJ whole genome shotgun (WGS) entry which is preliminary data.</text>
</comment>
<proteinExistence type="predicted"/>
<dbReference type="Proteomes" id="UP000187203">
    <property type="component" value="Unassembled WGS sequence"/>
</dbReference>
<dbReference type="AlphaFoldDB" id="A0A1R3L0Z8"/>
<evidence type="ECO:0000313" key="2">
    <source>
        <dbReference type="EMBL" id="OMP13004.1"/>
    </source>
</evidence>
<gene>
    <name evidence="2" type="ORF">COLO4_02447</name>
</gene>